<sequence>MTAADSPHDITAFRLDAVTRILDDENLNYRVDQLDGTDVVRTGFINAAISFIALDGGLTMEAMWRGAPATDQASVVLAAVNEWNLTQFAPTLRFFEMEQDTLAVNAIRQLTTSAGLSHNQVGAFIMSSLEATTTAFDWLEQQFPDLVTWKDDHDEQH</sequence>
<keyword evidence="2" id="KW-1185">Reference proteome</keyword>
<comment type="caution">
    <text evidence="1">The sequence shown here is derived from an EMBL/GenBank/DDBJ whole genome shotgun (WGS) entry which is preliminary data.</text>
</comment>
<dbReference type="RefSeq" id="WP_191733561.1">
    <property type="nucleotide sequence ID" value="NZ_JACSPR010000005.1"/>
</dbReference>
<accession>A0A8I0LFU8</accession>
<gene>
    <name evidence="1" type="ORF">H9627_08390</name>
</gene>
<dbReference type="CDD" id="cd17511">
    <property type="entry name" value="YbjN_AmyR-like"/>
    <property type="match status" value="1"/>
</dbReference>
<organism evidence="1 2">
    <name type="scientific">Corynebacterium gallinarum</name>
    <dbReference type="NCBI Taxonomy" id="2762214"/>
    <lineage>
        <taxon>Bacteria</taxon>
        <taxon>Bacillati</taxon>
        <taxon>Actinomycetota</taxon>
        <taxon>Actinomycetes</taxon>
        <taxon>Mycobacteriales</taxon>
        <taxon>Corynebacteriaceae</taxon>
        <taxon>Corynebacterium</taxon>
    </lineage>
</organism>
<proteinExistence type="predicted"/>
<protein>
    <submittedName>
        <fullName evidence="1">YbjN domain-containing protein</fullName>
    </submittedName>
</protein>
<dbReference type="InterPro" id="IPR019660">
    <property type="entry name" value="Put_sensory_transdc_reg_YbjN"/>
</dbReference>
<dbReference type="Proteomes" id="UP000650224">
    <property type="component" value="Unassembled WGS sequence"/>
</dbReference>
<reference evidence="1 2" key="1">
    <citation type="submission" date="2020-08" db="EMBL/GenBank/DDBJ databases">
        <title>A Genomic Blueprint of the Chicken Gut Microbiome.</title>
        <authorList>
            <person name="Gilroy R."/>
            <person name="Ravi A."/>
            <person name="Getino M."/>
            <person name="Pursley I."/>
            <person name="Horton D.L."/>
            <person name="Alikhan N.-F."/>
            <person name="Baker D."/>
            <person name="Gharbi K."/>
            <person name="Hall N."/>
            <person name="Watson M."/>
            <person name="Adriaenssens E.M."/>
            <person name="Foster-Nyarko E."/>
            <person name="Jarju S."/>
            <person name="Secka A."/>
            <person name="Antonio M."/>
            <person name="Oren A."/>
            <person name="Chaudhuri R."/>
            <person name="La Ragione R.M."/>
            <person name="Hildebrand F."/>
            <person name="Pallen M.J."/>
        </authorList>
    </citation>
    <scope>NUCLEOTIDE SEQUENCE [LARGE SCALE GENOMIC DNA]</scope>
    <source>
        <strain evidence="1 2">Sa1YVA5</strain>
    </source>
</reference>
<evidence type="ECO:0000313" key="1">
    <source>
        <dbReference type="EMBL" id="MBD8030334.1"/>
    </source>
</evidence>
<evidence type="ECO:0000313" key="2">
    <source>
        <dbReference type="Proteomes" id="UP000650224"/>
    </source>
</evidence>
<dbReference type="EMBL" id="JACSPR010000005">
    <property type="protein sequence ID" value="MBD8030334.1"/>
    <property type="molecule type" value="Genomic_DNA"/>
</dbReference>
<name>A0A8I0LFU8_9CORY</name>
<dbReference type="Pfam" id="PF10722">
    <property type="entry name" value="YbjN"/>
    <property type="match status" value="1"/>
</dbReference>
<dbReference type="AlphaFoldDB" id="A0A8I0LFU8"/>